<protein>
    <submittedName>
        <fullName evidence="1">Uncharacterized protein</fullName>
    </submittedName>
</protein>
<dbReference type="Proteomes" id="UP001516400">
    <property type="component" value="Unassembled WGS sequence"/>
</dbReference>
<comment type="caution">
    <text evidence="1">The sequence shown here is derived from an EMBL/GenBank/DDBJ whole genome shotgun (WGS) entry which is preliminary data.</text>
</comment>
<dbReference type="AlphaFoldDB" id="A0ABD2NQR2"/>
<dbReference type="EMBL" id="JABFTP020000144">
    <property type="protein sequence ID" value="KAL3280975.1"/>
    <property type="molecule type" value="Genomic_DNA"/>
</dbReference>
<proteinExistence type="predicted"/>
<accession>A0ABD2NQR2</accession>
<reference evidence="1 2" key="1">
    <citation type="journal article" date="2021" name="BMC Biol.">
        <title>Horizontally acquired antibacterial genes associated with adaptive radiation of ladybird beetles.</title>
        <authorList>
            <person name="Li H.S."/>
            <person name="Tang X.F."/>
            <person name="Huang Y.H."/>
            <person name="Xu Z.Y."/>
            <person name="Chen M.L."/>
            <person name="Du X.Y."/>
            <person name="Qiu B.Y."/>
            <person name="Chen P.T."/>
            <person name="Zhang W."/>
            <person name="Slipinski A."/>
            <person name="Escalona H.E."/>
            <person name="Waterhouse R.M."/>
            <person name="Zwick A."/>
            <person name="Pang H."/>
        </authorList>
    </citation>
    <scope>NUCLEOTIDE SEQUENCE [LARGE SCALE GENOMIC DNA]</scope>
    <source>
        <strain evidence="1">SYSU2018</strain>
    </source>
</reference>
<sequence>MIRSLLKCRKILKQNIRSIHHNDNLVPVKSTLPEKTNITYEFLKKESIEDSIKSLCTEEPKSVLEKCEEDLSHIATYLKPSFNFAAYVNKSETLQELLKLGVNLYKLEKKPEIPQYILGLDLERY</sequence>
<evidence type="ECO:0000313" key="1">
    <source>
        <dbReference type="EMBL" id="KAL3280975.1"/>
    </source>
</evidence>
<evidence type="ECO:0000313" key="2">
    <source>
        <dbReference type="Proteomes" id="UP001516400"/>
    </source>
</evidence>
<keyword evidence="2" id="KW-1185">Reference proteome</keyword>
<organism evidence="1 2">
    <name type="scientific">Cryptolaemus montrouzieri</name>
    <dbReference type="NCBI Taxonomy" id="559131"/>
    <lineage>
        <taxon>Eukaryota</taxon>
        <taxon>Metazoa</taxon>
        <taxon>Ecdysozoa</taxon>
        <taxon>Arthropoda</taxon>
        <taxon>Hexapoda</taxon>
        <taxon>Insecta</taxon>
        <taxon>Pterygota</taxon>
        <taxon>Neoptera</taxon>
        <taxon>Endopterygota</taxon>
        <taxon>Coleoptera</taxon>
        <taxon>Polyphaga</taxon>
        <taxon>Cucujiformia</taxon>
        <taxon>Coccinelloidea</taxon>
        <taxon>Coccinellidae</taxon>
        <taxon>Scymninae</taxon>
        <taxon>Scymnini</taxon>
        <taxon>Cryptolaemus</taxon>
    </lineage>
</organism>
<name>A0ABD2NQR2_9CUCU</name>
<gene>
    <name evidence="1" type="ORF">HHI36_004200</name>
</gene>